<evidence type="ECO:0000256" key="1">
    <source>
        <dbReference type="ARBA" id="ARBA00001974"/>
    </source>
</evidence>
<dbReference type="GO" id="GO:0005741">
    <property type="term" value="C:mitochondrial outer membrane"/>
    <property type="evidence" value="ECO:0007669"/>
    <property type="project" value="TreeGrafter"/>
</dbReference>
<comment type="catalytic activity">
    <reaction evidence="8 9">
        <text>L-kynurenine + NADPH + O2 + H(+) = 3-hydroxy-L-kynurenine + NADP(+) + H2O</text>
        <dbReference type="Rhea" id="RHEA:20545"/>
        <dbReference type="ChEBI" id="CHEBI:15377"/>
        <dbReference type="ChEBI" id="CHEBI:15378"/>
        <dbReference type="ChEBI" id="CHEBI:15379"/>
        <dbReference type="ChEBI" id="CHEBI:57783"/>
        <dbReference type="ChEBI" id="CHEBI:57959"/>
        <dbReference type="ChEBI" id="CHEBI:58125"/>
        <dbReference type="ChEBI" id="CHEBI:58349"/>
        <dbReference type="EC" id="1.14.13.9"/>
    </reaction>
</comment>
<dbReference type="Pfam" id="PF01494">
    <property type="entry name" value="FAD_binding_3"/>
    <property type="match status" value="1"/>
</dbReference>
<dbReference type="RefSeq" id="XP_014468409.1">
    <property type="nucleotide sequence ID" value="XM_014612923.1"/>
</dbReference>
<dbReference type="GO" id="GO:0006569">
    <property type="term" value="P:L-tryptophan catabolic process"/>
    <property type="evidence" value="ECO:0007669"/>
    <property type="project" value="UniProtKB-UniRule"/>
</dbReference>
<comment type="pathway">
    <text evidence="9">Cofactor biosynthesis; NAD(+) biosynthesis; quinolinate from L-kynurenine: step 1/3.</text>
</comment>
<keyword evidence="10" id="KW-1133">Transmembrane helix</keyword>
<dbReference type="KEGG" id="dqu:106741193"/>
<evidence type="ECO:0000256" key="8">
    <source>
        <dbReference type="ARBA" id="ARBA00047818"/>
    </source>
</evidence>
<keyword evidence="5 9" id="KW-0521">NADP</keyword>
<evidence type="ECO:0000256" key="2">
    <source>
        <dbReference type="ARBA" id="ARBA00022630"/>
    </source>
</evidence>
<dbReference type="GO" id="GO:0034354">
    <property type="term" value="P:'de novo' NAD+ biosynthetic process from L-tryptophan"/>
    <property type="evidence" value="ECO:0007669"/>
    <property type="project" value="UniProtKB-UniRule"/>
</dbReference>
<keyword evidence="9 10" id="KW-0472">Membrane</keyword>
<dbReference type="EC" id="1.14.13.9" evidence="9"/>
<dbReference type="GO" id="GO:0019805">
    <property type="term" value="P:quinolinate biosynthetic process"/>
    <property type="evidence" value="ECO:0007669"/>
    <property type="project" value="UniProtKB-UniRule"/>
</dbReference>
<evidence type="ECO:0000259" key="11">
    <source>
        <dbReference type="Pfam" id="PF01494"/>
    </source>
</evidence>
<evidence type="ECO:0000256" key="9">
    <source>
        <dbReference type="HAMAP-Rule" id="MF_03018"/>
    </source>
</evidence>
<keyword evidence="2 9" id="KW-0285">Flavoprotein</keyword>
<feature type="domain" description="FAD-binding" evidence="11">
    <location>
        <begin position="31"/>
        <end position="351"/>
    </location>
</feature>
<dbReference type="PANTHER" id="PTHR46028:SF2">
    <property type="entry name" value="KYNURENINE 3-MONOOXYGENASE"/>
    <property type="match status" value="1"/>
</dbReference>
<name>A0A6P3WQR8_DINQU</name>
<dbReference type="InterPro" id="IPR027545">
    <property type="entry name" value="Kynurenine_monooxygenase"/>
</dbReference>
<evidence type="ECO:0000256" key="5">
    <source>
        <dbReference type="ARBA" id="ARBA00022857"/>
    </source>
</evidence>
<dbReference type="Proteomes" id="UP000515204">
    <property type="component" value="Unplaced"/>
</dbReference>
<dbReference type="PRINTS" id="PR00420">
    <property type="entry name" value="RNGMNOXGNASE"/>
</dbReference>
<evidence type="ECO:0000313" key="13">
    <source>
        <dbReference type="RefSeq" id="XP_014468408.1"/>
    </source>
</evidence>
<dbReference type="SUPFAM" id="SSF51905">
    <property type="entry name" value="FAD/NAD(P)-binding domain"/>
    <property type="match status" value="1"/>
</dbReference>
<dbReference type="PANTHER" id="PTHR46028">
    <property type="entry name" value="KYNURENINE 3-MONOOXYGENASE"/>
    <property type="match status" value="1"/>
</dbReference>
<dbReference type="GO" id="GO:0071949">
    <property type="term" value="F:FAD binding"/>
    <property type="evidence" value="ECO:0007669"/>
    <property type="project" value="InterPro"/>
</dbReference>
<dbReference type="RefSeq" id="XP_014468410.1">
    <property type="nucleotide sequence ID" value="XM_014612924.1"/>
</dbReference>
<evidence type="ECO:0000313" key="12">
    <source>
        <dbReference type="Proteomes" id="UP000515204"/>
    </source>
</evidence>
<feature type="transmembrane region" description="Helical" evidence="10">
    <location>
        <begin position="408"/>
        <end position="427"/>
    </location>
</feature>
<keyword evidence="4 9" id="KW-0274">FAD</keyword>
<dbReference type="GO" id="GO:0043420">
    <property type="term" value="P:anthranilate metabolic process"/>
    <property type="evidence" value="ECO:0007669"/>
    <property type="project" value="UniProtKB-UniRule"/>
</dbReference>
<evidence type="ECO:0000256" key="10">
    <source>
        <dbReference type="SAM" id="Phobius"/>
    </source>
</evidence>
<sequence>MDTMREQVAATVGRQSSIRKDVGMAETEKPRVAIVGGGLVGALAACFFGKRGHRVAVYEYRSDIRVDAMQGQSINLALSLRGREALRAVGLEDDLVKSHGIPMRGRMVHDKDGSLKEFLYDSVRGNFIYSVNRRQLNVVLLDAAEKYPVVRLNFNKKLVDADLEEGRMKFFSTKTGQIENAEADLIIGADGAHSTVRRIMVKRRYFNFAQTYIKHKYVELTVPAGENKEFRMSGRNLHIWPRGEFMMIALPNEDRSFTGNLFAPFDVFEKLKTPEAVSSFYAEQFPDLMRLMGEPKLLEDFFLSEPKPLISIQCEPFHVGKTALLVGDAAHAMVPFYAQGMNTGFEDILILDELMDQYDSDLAEVLPRFSELRCDNTHVICDLAMYNYIEMRNLLLTRNFRFRKFIDHILYTLVPKFWIPLYISVQFTRMSFRDCMINKKWQDKMLRTAFWFLGFFSILIIFFFSFA</sequence>
<accession>A0A6P3WQR8</accession>
<evidence type="ECO:0000313" key="15">
    <source>
        <dbReference type="RefSeq" id="XP_014468410.1"/>
    </source>
</evidence>
<keyword evidence="10" id="KW-0812">Transmembrane</keyword>
<dbReference type="Gene3D" id="3.50.50.60">
    <property type="entry name" value="FAD/NAD(P)-binding domain"/>
    <property type="match status" value="1"/>
</dbReference>
<protein>
    <recommendedName>
        <fullName evidence="9">Kynurenine 3-monooxygenase</fullName>
        <ecNumber evidence="9">1.14.13.9</ecNumber>
    </recommendedName>
    <alternativeName>
        <fullName evidence="9">Kynurenine 3-hydroxylase</fullName>
    </alternativeName>
</protein>
<dbReference type="GO" id="GO:0070189">
    <property type="term" value="P:kynurenine metabolic process"/>
    <property type="evidence" value="ECO:0007669"/>
    <property type="project" value="TreeGrafter"/>
</dbReference>
<evidence type="ECO:0000256" key="6">
    <source>
        <dbReference type="ARBA" id="ARBA00023002"/>
    </source>
</evidence>
<organism evidence="12 13">
    <name type="scientific">Dinoponera quadriceps</name>
    <name type="common">South American ant</name>
    <dbReference type="NCBI Taxonomy" id="609295"/>
    <lineage>
        <taxon>Eukaryota</taxon>
        <taxon>Metazoa</taxon>
        <taxon>Ecdysozoa</taxon>
        <taxon>Arthropoda</taxon>
        <taxon>Hexapoda</taxon>
        <taxon>Insecta</taxon>
        <taxon>Pterygota</taxon>
        <taxon>Neoptera</taxon>
        <taxon>Endopterygota</taxon>
        <taxon>Hymenoptera</taxon>
        <taxon>Apocrita</taxon>
        <taxon>Aculeata</taxon>
        <taxon>Formicoidea</taxon>
        <taxon>Formicidae</taxon>
        <taxon>Ponerinae</taxon>
        <taxon>Ponerini</taxon>
        <taxon>Dinoponera</taxon>
    </lineage>
</organism>
<comment type="subcellular location">
    <subcellularLocation>
        <location evidence="9">Mitochondrion</location>
    </subcellularLocation>
    <subcellularLocation>
        <location evidence="9">Membrane</location>
        <topology evidence="9">Multi-pass membrane protein</topology>
    </subcellularLocation>
</comment>
<dbReference type="GeneID" id="106741193"/>
<dbReference type="GO" id="GO:0004502">
    <property type="term" value="F:kynurenine 3-monooxygenase activity"/>
    <property type="evidence" value="ECO:0007669"/>
    <property type="project" value="UniProtKB-UniRule"/>
</dbReference>
<evidence type="ECO:0000256" key="4">
    <source>
        <dbReference type="ARBA" id="ARBA00022827"/>
    </source>
</evidence>
<dbReference type="FunFam" id="3.50.50.60:FF:000185">
    <property type="entry name" value="Kynurenine 3-monooxygenase"/>
    <property type="match status" value="1"/>
</dbReference>
<evidence type="ECO:0000256" key="3">
    <source>
        <dbReference type="ARBA" id="ARBA00022642"/>
    </source>
</evidence>
<dbReference type="AlphaFoldDB" id="A0A6P3WQR8"/>
<keyword evidence="12" id="KW-1185">Reference proteome</keyword>
<comment type="cofactor">
    <cofactor evidence="1 9">
        <name>FAD</name>
        <dbReference type="ChEBI" id="CHEBI:57692"/>
    </cofactor>
</comment>
<proteinExistence type="inferred from homology"/>
<evidence type="ECO:0000256" key="7">
    <source>
        <dbReference type="ARBA" id="ARBA00023033"/>
    </source>
</evidence>
<dbReference type="InterPro" id="IPR036188">
    <property type="entry name" value="FAD/NAD-bd_sf"/>
</dbReference>
<keyword evidence="3 9" id="KW-0662">Pyridine nucleotide biosynthesis</keyword>
<dbReference type="InterPro" id="IPR002938">
    <property type="entry name" value="FAD-bd"/>
</dbReference>
<dbReference type="UniPathway" id="UPA00253">
    <property type="reaction ID" value="UER00328"/>
</dbReference>
<keyword evidence="6 9" id="KW-0560">Oxidoreductase</keyword>
<comment type="function">
    <text evidence="9">Catalyzes the hydroxylation of L-kynurenine (L-Kyn) to form 3-hydroxy-L-kynurenine (L-3OHKyn). Required for synthesis of quinolinic acid.</text>
</comment>
<feature type="transmembrane region" description="Helical" evidence="10">
    <location>
        <begin position="448"/>
        <end position="466"/>
    </location>
</feature>
<reference evidence="13 14" key="1">
    <citation type="submission" date="2025-04" db="UniProtKB">
        <authorList>
            <consortium name="RefSeq"/>
        </authorList>
    </citation>
    <scope>IDENTIFICATION</scope>
</reference>
<dbReference type="HAMAP" id="MF_01971">
    <property type="entry name" value="Kynurenine_monooxygenase"/>
    <property type="match status" value="1"/>
</dbReference>
<comment type="similarity">
    <text evidence="9">Belongs to the aromatic-ring hydroxylase family. KMO subfamily.</text>
</comment>
<keyword evidence="7 9" id="KW-0503">Monooxygenase</keyword>
<dbReference type="CTD" id="35724"/>
<keyword evidence="9" id="KW-0496">Mitochondrion</keyword>
<evidence type="ECO:0000313" key="14">
    <source>
        <dbReference type="RefSeq" id="XP_014468409.1"/>
    </source>
</evidence>
<dbReference type="RefSeq" id="XP_014468408.1">
    <property type="nucleotide sequence ID" value="XM_014612922.1"/>
</dbReference>
<gene>
    <name evidence="13 14 15" type="primary">LOC106741193</name>
</gene>